<organism evidence="3 4">
    <name type="scientific">Gulosibacter macacae</name>
    <dbReference type="NCBI Taxonomy" id="2488791"/>
    <lineage>
        <taxon>Bacteria</taxon>
        <taxon>Bacillati</taxon>
        <taxon>Actinomycetota</taxon>
        <taxon>Actinomycetes</taxon>
        <taxon>Micrococcales</taxon>
        <taxon>Microbacteriaceae</taxon>
        <taxon>Gulosibacter</taxon>
    </lineage>
</organism>
<comment type="caution">
    <text evidence="3">The sequence shown here is derived from an EMBL/GenBank/DDBJ whole genome shotgun (WGS) entry which is preliminary data.</text>
</comment>
<reference evidence="3 4" key="1">
    <citation type="submission" date="2018-11" db="EMBL/GenBank/DDBJ databases">
        <title>YIM 102482-1 draft genome.</title>
        <authorList>
            <person name="Li G."/>
            <person name="Jiang Y."/>
        </authorList>
    </citation>
    <scope>NUCLEOTIDE SEQUENCE [LARGE SCALE GENOMIC DNA]</scope>
    <source>
        <strain evidence="3 4">YIM 102482-1</strain>
    </source>
</reference>
<dbReference type="EMBL" id="RQVS01000025">
    <property type="protein sequence ID" value="RRJ85601.1"/>
    <property type="molecule type" value="Genomic_DNA"/>
</dbReference>
<name>A0A3P3VS40_9MICO</name>
<dbReference type="InterPro" id="IPR023393">
    <property type="entry name" value="START-like_dom_sf"/>
</dbReference>
<dbReference type="RefSeq" id="WP_124974108.1">
    <property type="nucleotide sequence ID" value="NZ_RQVS01000025.1"/>
</dbReference>
<keyword evidence="4" id="KW-1185">Reference proteome</keyword>
<sequence length="173" mass="19244">MSPTNAATGRAELRDGKPHLVLERTFSAPIEQVWDALANSVRLEQWIGRYTGDPASGEIDFYMTAEAVDAPAERCQIHECQPWRRAVLEIPGAGEGVRWLLTLDYAQEGEGTRLVFAHELDDAEMAASVGPGWEYYLDRYVAAVEGRDVASAVWDEYYPAQADHYRDALAAIV</sequence>
<gene>
    <name evidence="3" type="ORF">EG850_12850</name>
</gene>
<evidence type="ECO:0000259" key="2">
    <source>
        <dbReference type="Pfam" id="PF08327"/>
    </source>
</evidence>
<dbReference type="SUPFAM" id="SSF55961">
    <property type="entry name" value="Bet v1-like"/>
    <property type="match status" value="1"/>
</dbReference>
<evidence type="ECO:0000313" key="4">
    <source>
        <dbReference type="Proteomes" id="UP000274391"/>
    </source>
</evidence>
<evidence type="ECO:0000313" key="3">
    <source>
        <dbReference type="EMBL" id="RRJ85601.1"/>
    </source>
</evidence>
<proteinExistence type="inferred from homology"/>
<dbReference type="OrthoDB" id="8117292at2"/>
<dbReference type="AlphaFoldDB" id="A0A3P3VS40"/>
<dbReference type="InterPro" id="IPR013538">
    <property type="entry name" value="ASHA1/2-like_C"/>
</dbReference>
<evidence type="ECO:0000256" key="1">
    <source>
        <dbReference type="ARBA" id="ARBA00006817"/>
    </source>
</evidence>
<feature type="domain" description="Activator of Hsp90 ATPase homologue 1/2-like C-terminal" evidence="2">
    <location>
        <begin position="28"/>
        <end position="144"/>
    </location>
</feature>
<dbReference type="Pfam" id="PF08327">
    <property type="entry name" value="AHSA1"/>
    <property type="match status" value="1"/>
</dbReference>
<comment type="similarity">
    <text evidence="1">Belongs to the AHA1 family.</text>
</comment>
<accession>A0A3P3VS40</accession>
<dbReference type="Proteomes" id="UP000274391">
    <property type="component" value="Unassembled WGS sequence"/>
</dbReference>
<protein>
    <submittedName>
        <fullName evidence="3">Polyketide cyclase</fullName>
    </submittedName>
</protein>
<dbReference type="Gene3D" id="3.30.530.20">
    <property type="match status" value="1"/>
</dbReference>